<dbReference type="InterPro" id="IPR038292">
    <property type="entry name" value="YmfJ/YflH_sf"/>
</dbReference>
<organism evidence="1 2">
    <name type="scientific">Candidatus Hydrogenisulfobacillus filiaventi</name>
    <dbReference type="NCBI Taxonomy" id="2707344"/>
    <lineage>
        <taxon>Bacteria</taxon>
        <taxon>Bacillati</taxon>
        <taxon>Bacillota</taxon>
        <taxon>Clostridia</taxon>
        <taxon>Eubacteriales</taxon>
        <taxon>Clostridiales Family XVII. Incertae Sedis</taxon>
        <taxon>Candidatus Hydrogenisulfobacillus</taxon>
    </lineage>
</organism>
<dbReference type="AlphaFoldDB" id="A0A6F8ZGA5"/>
<evidence type="ECO:0000313" key="2">
    <source>
        <dbReference type="Proteomes" id="UP000503399"/>
    </source>
</evidence>
<dbReference type="Gene3D" id="1.10.760.20">
    <property type="entry name" value="Protein of unknown function DUF3243"/>
    <property type="match status" value="1"/>
</dbReference>
<reference evidence="1 2" key="1">
    <citation type="submission" date="2020-02" db="EMBL/GenBank/DDBJ databases">
        <authorList>
            <person name="Hogendoorn C."/>
        </authorList>
    </citation>
    <scope>NUCLEOTIDE SEQUENCE [LARGE SCALE GENOMIC DNA]</scope>
    <source>
        <strain evidence="1">R501</strain>
    </source>
</reference>
<keyword evidence="2" id="KW-1185">Reference proteome</keyword>
<sequence length="82" mass="9168">MSQAEVPQSFEELKSRVTQRMANGSVDVKQDIIEMGDAMLQSGVEPKTVQDQIAKRLWQAAGQHDKEVLADLVARMAKEELQ</sequence>
<evidence type="ECO:0008006" key="3">
    <source>
        <dbReference type="Google" id="ProtNLM"/>
    </source>
</evidence>
<name>A0A6F8ZGA5_9FIRM</name>
<dbReference type="EMBL" id="LR778114">
    <property type="protein sequence ID" value="CAB1128968.1"/>
    <property type="molecule type" value="Genomic_DNA"/>
</dbReference>
<accession>A0A6F8ZGA5</accession>
<proteinExistence type="predicted"/>
<dbReference type="Proteomes" id="UP000503399">
    <property type="component" value="Chromosome"/>
</dbReference>
<dbReference type="Pfam" id="PF11588">
    <property type="entry name" value="DUF3243"/>
    <property type="match status" value="1"/>
</dbReference>
<protein>
    <recommendedName>
        <fullName evidence="3">DUF3243 domain-containing protein</fullName>
    </recommendedName>
</protein>
<gene>
    <name evidence="1" type="ORF">R50_1462</name>
</gene>
<evidence type="ECO:0000313" key="1">
    <source>
        <dbReference type="EMBL" id="CAB1128968.1"/>
    </source>
</evidence>
<dbReference type="InterPro" id="IPR021637">
    <property type="entry name" value="DUF3243"/>
</dbReference>
<dbReference type="KEGG" id="hfv:R50_1462"/>